<dbReference type="AlphaFoldDB" id="A0A4V1XZ69"/>
<keyword evidence="1" id="KW-0472">Membrane</keyword>
<keyword evidence="3" id="KW-1185">Reference proteome</keyword>
<feature type="transmembrane region" description="Helical" evidence="1">
    <location>
        <begin position="75"/>
        <end position="98"/>
    </location>
</feature>
<reference evidence="2 3" key="1">
    <citation type="submission" date="2019-01" db="EMBL/GenBank/DDBJ databases">
        <title>Nocardioides guangzhouensis sp. nov., an actinobacterium isolated from soil.</title>
        <authorList>
            <person name="Fu Y."/>
            <person name="Cai Y."/>
            <person name="Lin Z."/>
            <person name="Chen P."/>
        </authorList>
    </citation>
    <scope>NUCLEOTIDE SEQUENCE [LARGE SCALE GENOMIC DNA]</scope>
    <source>
        <strain evidence="2 3">130</strain>
    </source>
</reference>
<comment type="caution">
    <text evidence="2">The sequence shown here is derived from an EMBL/GenBank/DDBJ whole genome shotgun (WGS) entry which is preliminary data.</text>
</comment>
<dbReference type="Proteomes" id="UP000295198">
    <property type="component" value="Unassembled WGS sequence"/>
</dbReference>
<feature type="transmembrane region" description="Helical" evidence="1">
    <location>
        <begin position="43"/>
        <end position="63"/>
    </location>
</feature>
<dbReference type="RefSeq" id="WP_134717522.1">
    <property type="nucleotide sequence ID" value="NZ_SDKM01000015.1"/>
</dbReference>
<name>A0A4V1XZ69_9ACTN</name>
<protein>
    <submittedName>
        <fullName evidence="2">Uncharacterized protein</fullName>
    </submittedName>
</protein>
<proteinExistence type="predicted"/>
<gene>
    <name evidence="2" type="ORF">EKO23_11960</name>
</gene>
<dbReference type="OrthoDB" id="3787469at2"/>
<keyword evidence="1" id="KW-0812">Transmembrane</keyword>
<dbReference type="EMBL" id="SDKM01000015">
    <property type="protein sequence ID" value="RYP85709.1"/>
    <property type="molecule type" value="Genomic_DNA"/>
</dbReference>
<organism evidence="2 3">
    <name type="scientific">Nocardioides guangzhouensis</name>
    <dbReference type="NCBI Taxonomy" id="2497878"/>
    <lineage>
        <taxon>Bacteria</taxon>
        <taxon>Bacillati</taxon>
        <taxon>Actinomycetota</taxon>
        <taxon>Actinomycetes</taxon>
        <taxon>Propionibacteriales</taxon>
        <taxon>Nocardioidaceae</taxon>
        <taxon>Nocardioides</taxon>
    </lineage>
</organism>
<sequence>MTGARPPAWLQRGIAVVVLLATGIVSLPAVAYALDGPTTENLVLPAQLVLMAGVGALVGFALPELTGTGSTPRRAVGIGVLLGLAAALVGVALLFLLLNGFPGA</sequence>
<keyword evidence="1" id="KW-1133">Transmembrane helix</keyword>
<evidence type="ECO:0000313" key="3">
    <source>
        <dbReference type="Proteomes" id="UP000295198"/>
    </source>
</evidence>
<evidence type="ECO:0000256" key="1">
    <source>
        <dbReference type="SAM" id="Phobius"/>
    </source>
</evidence>
<accession>A0A4V1XZ69</accession>
<evidence type="ECO:0000313" key="2">
    <source>
        <dbReference type="EMBL" id="RYP85709.1"/>
    </source>
</evidence>